<evidence type="ECO:0000313" key="3">
    <source>
        <dbReference type="RefSeq" id="XP_016451579.1"/>
    </source>
</evidence>
<evidence type="ECO:0000256" key="1">
    <source>
        <dbReference type="SAM" id="Coils"/>
    </source>
</evidence>
<dbReference type="AlphaFoldDB" id="A0A1S3YH76"/>
<dbReference type="PANTHER" id="PTHR34676">
    <property type="entry name" value="DUF4219 DOMAIN-CONTAINING PROTEIN-RELATED"/>
    <property type="match status" value="1"/>
</dbReference>
<reference evidence="3" key="1">
    <citation type="submission" date="2025-08" db="UniProtKB">
        <authorList>
            <consortium name="RefSeq"/>
        </authorList>
    </citation>
    <scope>IDENTIFICATION</scope>
</reference>
<gene>
    <name evidence="3" type="primary">LOC107776222</name>
</gene>
<protein>
    <submittedName>
        <fullName evidence="3">Myosin-11-like</fullName>
    </submittedName>
</protein>
<dbReference type="PANTHER" id="PTHR34676:SF8">
    <property type="entry name" value="TRANSMEMBRANE PROTEIN"/>
    <property type="match status" value="1"/>
</dbReference>
<dbReference type="KEGG" id="nta:107776222"/>
<feature type="region of interest" description="Disordered" evidence="2">
    <location>
        <begin position="167"/>
        <end position="199"/>
    </location>
</feature>
<dbReference type="OrthoDB" id="990032at2759"/>
<sequence>MVVPPNFEEGQSTYRPCRFNGQYYGRWKTRMHDFIMAEDSELWDIICNGPHDPMKKLEETRPMVPKNRKEYMILIENLWKRTIAVRKSWMKDDESIQDIHTRFTSIINELHSLRDVIPRKKLVRKILSVLPGLWESKVNAITKAKDLQTLTMDELICNLKTYEMKRKKDSEIREPKKEKNLEQYKQNADKAAKRNLVPDKRFNRKSAADNIVKQALAAWGDSSSESEREPDEENSSMIAVETKATNLDNDKEILTLELGEAEQSRDDLVVCVVDLNETISNFEKGKEALNEKITSVENKRDDLMVVVVDLKKTIEGLNKEKHTLEENISATEQERDDFLVIITNLEETIEGLNREHKTGSLEKGKEVVSETHIKLEHGLNNVKTRLCGELEKNRQLQAELEKVKIDLQKSLKWTWSSDAMTAMYLNNSGNRNNGHFNEIC</sequence>
<dbReference type="STRING" id="4097.A0A1S3YH76"/>
<evidence type="ECO:0000256" key="2">
    <source>
        <dbReference type="SAM" id="MobiDB-lite"/>
    </source>
</evidence>
<dbReference type="RefSeq" id="XP_016451579.1">
    <property type="nucleotide sequence ID" value="XM_016596093.1"/>
</dbReference>
<proteinExistence type="predicted"/>
<organism evidence="3">
    <name type="scientific">Nicotiana tabacum</name>
    <name type="common">Common tobacco</name>
    <dbReference type="NCBI Taxonomy" id="4097"/>
    <lineage>
        <taxon>Eukaryota</taxon>
        <taxon>Viridiplantae</taxon>
        <taxon>Streptophyta</taxon>
        <taxon>Embryophyta</taxon>
        <taxon>Tracheophyta</taxon>
        <taxon>Spermatophyta</taxon>
        <taxon>Magnoliopsida</taxon>
        <taxon>eudicotyledons</taxon>
        <taxon>Gunneridae</taxon>
        <taxon>Pentapetalae</taxon>
        <taxon>asterids</taxon>
        <taxon>lamiids</taxon>
        <taxon>Solanales</taxon>
        <taxon>Solanaceae</taxon>
        <taxon>Nicotianoideae</taxon>
        <taxon>Nicotianeae</taxon>
        <taxon>Nicotiana</taxon>
    </lineage>
</organism>
<keyword evidence="1" id="KW-0175">Coiled coil</keyword>
<name>A0A1S3YH76_TOBAC</name>
<dbReference type="PaxDb" id="4097-A0A1S3YH76"/>
<dbReference type="Pfam" id="PF14223">
    <property type="entry name" value="Retrotran_gag_2"/>
    <property type="match status" value="1"/>
</dbReference>
<accession>A0A1S3YH76</accession>
<feature type="coiled-coil region" evidence="1">
    <location>
        <begin position="244"/>
        <end position="334"/>
    </location>
</feature>